<reference evidence="2 3" key="1">
    <citation type="submission" date="2015-11" db="EMBL/GenBank/DDBJ databases">
        <title>Genomic analysis of 38 Legionella species identifies large and diverse effector repertoires.</title>
        <authorList>
            <person name="Burstein D."/>
            <person name="Amaro F."/>
            <person name="Zusman T."/>
            <person name="Lifshitz Z."/>
            <person name="Cohen O."/>
            <person name="Gilbert J.A."/>
            <person name="Pupko T."/>
            <person name="Shuman H.A."/>
            <person name="Segal G."/>
        </authorList>
    </citation>
    <scope>NUCLEOTIDE SEQUENCE [LARGE SCALE GENOMIC DNA]</scope>
    <source>
        <strain evidence="2 3">SC-63-C7</strain>
    </source>
</reference>
<name>A0A0W0YJ12_9GAMM</name>
<keyword evidence="3" id="KW-1185">Reference proteome</keyword>
<feature type="domain" description="SidC N-terminal" evidence="1">
    <location>
        <begin position="48"/>
        <end position="261"/>
    </location>
</feature>
<dbReference type="InterPro" id="IPR041264">
    <property type="entry name" value="SidC_N"/>
</dbReference>
<comment type="caution">
    <text evidence="2">The sequence shown here is derived from an EMBL/GenBank/DDBJ whole genome shotgun (WGS) entry which is preliminary data.</text>
</comment>
<evidence type="ECO:0000313" key="2">
    <source>
        <dbReference type="EMBL" id="KTD56811.1"/>
    </source>
</evidence>
<dbReference type="STRING" id="45074.Lsan_2971"/>
<accession>A0A0W0YJ12</accession>
<dbReference type="Proteomes" id="UP000054703">
    <property type="component" value="Unassembled WGS sequence"/>
</dbReference>
<dbReference type="AlphaFoldDB" id="A0A0W0YJ12"/>
<dbReference type="EMBL" id="LNYU01000081">
    <property type="protein sequence ID" value="KTD56811.1"/>
    <property type="molecule type" value="Genomic_DNA"/>
</dbReference>
<dbReference type="Pfam" id="PF18219">
    <property type="entry name" value="SidC_N"/>
    <property type="match status" value="1"/>
</dbReference>
<evidence type="ECO:0000259" key="1">
    <source>
        <dbReference type="Pfam" id="PF18219"/>
    </source>
</evidence>
<gene>
    <name evidence="2" type="ORF">Lsan_2971</name>
</gene>
<organism evidence="2 3">
    <name type="scientific">Legionella santicrucis</name>
    <dbReference type="NCBI Taxonomy" id="45074"/>
    <lineage>
        <taxon>Bacteria</taxon>
        <taxon>Pseudomonadati</taxon>
        <taxon>Pseudomonadota</taxon>
        <taxon>Gammaproteobacteria</taxon>
        <taxon>Legionellales</taxon>
        <taxon>Legionellaceae</taxon>
        <taxon>Legionella</taxon>
    </lineage>
</organism>
<dbReference type="OrthoDB" id="5653210at2"/>
<dbReference type="RefSeq" id="WP_058514930.1">
    <property type="nucleotide sequence ID" value="NZ_CAAAIH010000028.1"/>
</dbReference>
<protein>
    <recommendedName>
        <fullName evidence="1">SidC N-terminal domain-containing protein</fullName>
    </recommendedName>
</protein>
<proteinExistence type="predicted"/>
<sequence length="286" mass="32343">MIGLTTKIKVQNRCFCTVKKPLATLVLTATNATIWRMEIKLSTQPMKLPLQEPLFAKYLYLSSDNILHAWMPIVSGEAIGLDNTCKAVYALQEFFGKGSNSNKKVSLNSSLLAYQEALESDFCLLNLLETNSHLVKQKLERLTQINCYLETIKHLEKHEELNCLNSGFPSYPRPLEGLMQGETSNLYSIILHPTHQDAFLRSEGANPLFSVAHISVARGIHHTESLLQQALIQAYGPLNYERKDLKSQVIEKTALIRREQKTSSNLLEILLHHQSYRNPLSPTTVQ</sequence>
<dbReference type="PATRIC" id="fig|45074.5.peg.3198"/>
<evidence type="ECO:0000313" key="3">
    <source>
        <dbReference type="Proteomes" id="UP000054703"/>
    </source>
</evidence>